<dbReference type="AlphaFoldDB" id="A0AAV9A4X6"/>
<name>A0AAV9A4X6_ACOGR</name>
<dbReference type="EMBL" id="JAUJYN010000012">
    <property type="protein sequence ID" value="KAK1259228.1"/>
    <property type="molecule type" value="Genomic_DNA"/>
</dbReference>
<dbReference type="Proteomes" id="UP001179952">
    <property type="component" value="Unassembled WGS sequence"/>
</dbReference>
<sequence length="86" mass="10321">MENEKLTVELKYLRIKKKYLLKQKDKLEDVVSASDNLMSLGIRPIPKLEPHLLEERTKQWCDFEERVEDLKVTVWIGLKYLLYLTN</sequence>
<accession>A0AAV9A4X6</accession>
<evidence type="ECO:0000313" key="1">
    <source>
        <dbReference type="EMBL" id="KAK1259228.1"/>
    </source>
</evidence>
<protein>
    <submittedName>
        <fullName evidence="1">Uncharacterized protein</fullName>
    </submittedName>
</protein>
<reference evidence="1" key="1">
    <citation type="journal article" date="2023" name="Nat. Commun.">
        <title>Diploid and tetraploid genomes of Acorus and the evolution of monocots.</title>
        <authorList>
            <person name="Ma L."/>
            <person name="Liu K.W."/>
            <person name="Li Z."/>
            <person name="Hsiao Y.Y."/>
            <person name="Qi Y."/>
            <person name="Fu T."/>
            <person name="Tang G.D."/>
            <person name="Zhang D."/>
            <person name="Sun W.H."/>
            <person name="Liu D.K."/>
            <person name="Li Y."/>
            <person name="Chen G.Z."/>
            <person name="Liu X.D."/>
            <person name="Liao X.Y."/>
            <person name="Jiang Y.T."/>
            <person name="Yu X."/>
            <person name="Hao Y."/>
            <person name="Huang J."/>
            <person name="Zhao X.W."/>
            <person name="Ke S."/>
            <person name="Chen Y.Y."/>
            <person name="Wu W.L."/>
            <person name="Hsu J.L."/>
            <person name="Lin Y.F."/>
            <person name="Huang M.D."/>
            <person name="Li C.Y."/>
            <person name="Huang L."/>
            <person name="Wang Z.W."/>
            <person name="Zhao X."/>
            <person name="Zhong W.Y."/>
            <person name="Peng D.H."/>
            <person name="Ahmad S."/>
            <person name="Lan S."/>
            <person name="Zhang J.S."/>
            <person name="Tsai W.C."/>
            <person name="Van de Peer Y."/>
            <person name="Liu Z.J."/>
        </authorList>
    </citation>
    <scope>NUCLEOTIDE SEQUENCE</scope>
    <source>
        <strain evidence="1">SCP</strain>
    </source>
</reference>
<organism evidence="1 2">
    <name type="scientific">Acorus gramineus</name>
    <name type="common">Dwarf sweet flag</name>
    <dbReference type="NCBI Taxonomy" id="55184"/>
    <lineage>
        <taxon>Eukaryota</taxon>
        <taxon>Viridiplantae</taxon>
        <taxon>Streptophyta</taxon>
        <taxon>Embryophyta</taxon>
        <taxon>Tracheophyta</taxon>
        <taxon>Spermatophyta</taxon>
        <taxon>Magnoliopsida</taxon>
        <taxon>Liliopsida</taxon>
        <taxon>Acoraceae</taxon>
        <taxon>Acorus</taxon>
    </lineage>
</organism>
<evidence type="ECO:0000313" key="2">
    <source>
        <dbReference type="Proteomes" id="UP001179952"/>
    </source>
</evidence>
<keyword evidence="2" id="KW-1185">Reference proteome</keyword>
<comment type="caution">
    <text evidence="1">The sequence shown here is derived from an EMBL/GenBank/DDBJ whole genome shotgun (WGS) entry which is preliminary data.</text>
</comment>
<proteinExistence type="predicted"/>
<gene>
    <name evidence="1" type="ORF">QJS04_geneDACA005439</name>
</gene>
<reference evidence="1" key="2">
    <citation type="submission" date="2023-06" db="EMBL/GenBank/DDBJ databases">
        <authorList>
            <person name="Ma L."/>
            <person name="Liu K.-W."/>
            <person name="Li Z."/>
            <person name="Hsiao Y.-Y."/>
            <person name="Qi Y."/>
            <person name="Fu T."/>
            <person name="Tang G."/>
            <person name="Zhang D."/>
            <person name="Sun W.-H."/>
            <person name="Liu D.-K."/>
            <person name="Li Y."/>
            <person name="Chen G.-Z."/>
            <person name="Liu X.-D."/>
            <person name="Liao X.-Y."/>
            <person name="Jiang Y.-T."/>
            <person name="Yu X."/>
            <person name="Hao Y."/>
            <person name="Huang J."/>
            <person name="Zhao X.-W."/>
            <person name="Ke S."/>
            <person name="Chen Y.-Y."/>
            <person name="Wu W.-L."/>
            <person name="Hsu J.-L."/>
            <person name="Lin Y.-F."/>
            <person name="Huang M.-D."/>
            <person name="Li C.-Y."/>
            <person name="Huang L."/>
            <person name="Wang Z.-W."/>
            <person name="Zhao X."/>
            <person name="Zhong W.-Y."/>
            <person name="Peng D.-H."/>
            <person name="Ahmad S."/>
            <person name="Lan S."/>
            <person name="Zhang J.-S."/>
            <person name="Tsai W.-C."/>
            <person name="Van De Peer Y."/>
            <person name="Liu Z.-J."/>
        </authorList>
    </citation>
    <scope>NUCLEOTIDE SEQUENCE</scope>
    <source>
        <strain evidence="1">SCP</strain>
        <tissue evidence="1">Leaves</tissue>
    </source>
</reference>